<keyword evidence="2" id="KW-1185">Reference proteome</keyword>
<reference evidence="1 2" key="1">
    <citation type="journal article" date="2016" name="Genome Biol. Evol.">
        <title>Divergent and convergent evolution of fungal pathogenicity.</title>
        <authorList>
            <person name="Shang Y."/>
            <person name="Xiao G."/>
            <person name="Zheng P."/>
            <person name="Cen K."/>
            <person name="Zhan S."/>
            <person name="Wang C."/>
        </authorList>
    </citation>
    <scope>NUCLEOTIDE SEQUENCE [LARGE SCALE GENOMIC DNA]</scope>
    <source>
        <strain evidence="1 2">ARSEF 2679</strain>
    </source>
</reference>
<dbReference type="RefSeq" id="XP_018699207.1">
    <property type="nucleotide sequence ID" value="XM_018853605.1"/>
</dbReference>
<dbReference type="EMBL" id="AZHB01000138">
    <property type="protein sequence ID" value="OAA34594.1"/>
    <property type="molecule type" value="Genomic_DNA"/>
</dbReference>
<sequence>MDSDLFNMFFDEGVSGSETPDAIVNALDLRFPNDAVAFSDLVGGPNPGAFTKDADLHELRGGEQPASKSLTALPGTNTPVFCVDPAFQLQSLPGSAFDIANRLPAPSLSSSNVLTRLARLNEGIADQLSHIDTFVLGIPPPNLLYSCVDKVGDLQANPLLRALESTSELTAIANQIISPIQDHSSSPLNTPVVLMCLSGHIQLLQVYNSIFVHVQRFLSGLHDVLGFFENFPGFTHISGLPPIKGDLYIKIVVQVAQHNISAVERVMGLPAAFCLTAQRTSSNSLFGYLDSPDSFQSIMDQACNPSEKSARALAASLRTNIRNVLGLLRDDDQFMPAVGFETPEPS</sequence>
<name>A0A166WCZ4_CORFA</name>
<comment type="caution">
    <text evidence="1">The sequence shown here is derived from an EMBL/GenBank/DDBJ whole genome shotgun (WGS) entry which is preliminary data.</text>
</comment>
<dbReference type="STRING" id="1081104.A0A166WCZ4"/>
<dbReference type="GeneID" id="30026299"/>
<accession>A0A166WCZ4</accession>
<evidence type="ECO:0000313" key="2">
    <source>
        <dbReference type="Proteomes" id="UP000076744"/>
    </source>
</evidence>
<gene>
    <name evidence="1" type="ORF">ISF_10007</name>
</gene>
<organism evidence="1 2">
    <name type="scientific">Cordyceps fumosorosea (strain ARSEF 2679)</name>
    <name type="common">Isaria fumosorosea</name>
    <dbReference type="NCBI Taxonomy" id="1081104"/>
    <lineage>
        <taxon>Eukaryota</taxon>
        <taxon>Fungi</taxon>
        <taxon>Dikarya</taxon>
        <taxon>Ascomycota</taxon>
        <taxon>Pezizomycotina</taxon>
        <taxon>Sordariomycetes</taxon>
        <taxon>Hypocreomycetidae</taxon>
        <taxon>Hypocreales</taxon>
        <taxon>Cordycipitaceae</taxon>
        <taxon>Cordyceps</taxon>
    </lineage>
</organism>
<dbReference type="AlphaFoldDB" id="A0A166WCZ4"/>
<dbReference type="OrthoDB" id="4222821at2759"/>
<protein>
    <submittedName>
        <fullName evidence="1">Uncharacterized protein</fullName>
    </submittedName>
</protein>
<dbReference type="Proteomes" id="UP000076744">
    <property type="component" value="Unassembled WGS sequence"/>
</dbReference>
<proteinExistence type="predicted"/>
<evidence type="ECO:0000313" key="1">
    <source>
        <dbReference type="EMBL" id="OAA34594.1"/>
    </source>
</evidence>